<protein>
    <submittedName>
        <fullName evidence="3">Ribosomal protein S18 acetylase RimI-like enzyme</fullName>
    </submittedName>
</protein>
<dbReference type="SUPFAM" id="SSF55729">
    <property type="entry name" value="Acyl-CoA N-acyltransferases (Nat)"/>
    <property type="match status" value="1"/>
</dbReference>
<dbReference type="InterPro" id="IPR000182">
    <property type="entry name" value="GNAT_dom"/>
</dbReference>
<sequence length="357" mass="37364">MSLPAGYTSRPMVLEDAPLIAEQSAAYTSALLGFPKHSSEDVANYLRDPGINLTTDGWVVLAPDGQFAGSATAVTTNTHVNVDILSDHPAVLHWLLTQAEHRATDASGRAGTRSPTGPASSADATRPAGPTSPASSTDVGDLAFSARPAGAAGGAGELVVRVGVIRQDRLLPEVLLARGFVIGTSVQRMRIGFDGAVAAPTVPDGVVVRRGAPDEASRRAAHGVLVEAFKEQPGALPRPFEEWVESRESRSTFDWSMVTIVELDGQPVAVTECNDNFVSTDNCGYVGRLAVVPAARGRGLAKFLLRTAFAADAAAGRDGTILHVDSSNPTPAVALYTGVGMHPDLISDIWQRTSRPA</sequence>
<dbReference type="Proteomes" id="UP000295146">
    <property type="component" value="Unassembled WGS sequence"/>
</dbReference>
<dbReference type="Gene3D" id="3.40.630.30">
    <property type="match status" value="1"/>
</dbReference>
<dbReference type="EMBL" id="SODP01000001">
    <property type="protein sequence ID" value="TDW76002.1"/>
    <property type="molecule type" value="Genomic_DNA"/>
</dbReference>
<evidence type="ECO:0000313" key="3">
    <source>
        <dbReference type="EMBL" id="TDW76002.1"/>
    </source>
</evidence>
<evidence type="ECO:0000313" key="4">
    <source>
        <dbReference type="Proteomes" id="UP000295146"/>
    </source>
</evidence>
<feature type="region of interest" description="Disordered" evidence="1">
    <location>
        <begin position="103"/>
        <end position="141"/>
    </location>
</feature>
<feature type="domain" description="N-acetyltransferase" evidence="2">
    <location>
        <begin position="206"/>
        <end position="357"/>
    </location>
</feature>
<dbReference type="Pfam" id="PF00583">
    <property type="entry name" value="Acetyltransf_1"/>
    <property type="match status" value="1"/>
</dbReference>
<keyword evidence="3" id="KW-0687">Ribonucleoprotein</keyword>
<dbReference type="GO" id="GO:0005840">
    <property type="term" value="C:ribosome"/>
    <property type="evidence" value="ECO:0007669"/>
    <property type="project" value="UniProtKB-KW"/>
</dbReference>
<comment type="caution">
    <text evidence="3">The sequence shown here is derived from an EMBL/GenBank/DDBJ whole genome shotgun (WGS) entry which is preliminary data.</text>
</comment>
<gene>
    <name evidence="3" type="ORF">EV653_1143</name>
</gene>
<accession>A0A4R8CI42</accession>
<dbReference type="CDD" id="cd04301">
    <property type="entry name" value="NAT_SF"/>
    <property type="match status" value="1"/>
</dbReference>
<proteinExistence type="predicted"/>
<name>A0A4R8CI42_9ACTN</name>
<dbReference type="InterPro" id="IPR016181">
    <property type="entry name" value="Acyl_CoA_acyltransferase"/>
</dbReference>
<feature type="compositionally biased region" description="Polar residues" evidence="1">
    <location>
        <begin position="113"/>
        <end position="123"/>
    </location>
</feature>
<dbReference type="RefSeq" id="WP_238159580.1">
    <property type="nucleotide sequence ID" value="NZ_SODP01000001.1"/>
</dbReference>
<evidence type="ECO:0000259" key="2">
    <source>
        <dbReference type="PROSITE" id="PS51186"/>
    </source>
</evidence>
<organism evidence="3 4">
    <name type="scientific">Kribbella pratensis</name>
    <dbReference type="NCBI Taxonomy" id="2512112"/>
    <lineage>
        <taxon>Bacteria</taxon>
        <taxon>Bacillati</taxon>
        <taxon>Actinomycetota</taxon>
        <taxon>Actinomycetes</taxon>
        <taxon>Propionibacteriales</taxon>
        <taxon>Kribbellaceae</taxon>
        <taxon>Kribbella</taxon>
    </lineage>
</organism>
<reference evidence="3 4" key="1">
    <citation type="submission" date="2019-03" db="EMBL/GenBank/DDBJ databases">
        <title>Genomic Encyclopedia of Type Strains, Phase III (KMG-III): the genomes of soil and plant-associated and newly described type strains.</title>
        <authorList>
            <person name="Whitman W."/>
        </authorList>
    </citation>
    <scope>NUCLEOTIDE SEQUENCE [LARGE SCALE GENOMIC DNA]</scope>
    <source>
        <strain evidence="3 4">VKM Ac-2573</strain>
    </source>
</reference>
<dbReference type="AlphaFoldDB" id="A0A4R8CI42"/>
<dbReference type="GO" id="GO:0016747">
    <property type="term" value="F:acyltransferase activity, transferring groups other than amino-acyl groups"/>
    <property type="evidence" value="ECO:0007669"/>
    <property type="project" value="InterPro"/>
</dbReference>
<dbReference type="PROSITE" id="PS51186">
    <property type="entry name" value="GNAT"/>
    <property type="match status" value="1"/>
</dbReference>
<keyword evidence="4" id="KW-1185">Reference proteome</keyword>
<evidence type="ECO:0000256" key="1">
    <source>
        <dbReference type="SAM" id="MobiDB-lite"/>
    </source>
</evidence>
<keyword evidence="3" id="KW-0689">Ribosomal protein</keyword>